<evidence type="ECO:0000259" key="9">
    <source>
        <dbReference type="PROSITE" id="PS50263"/>
    </source>
</evidence>
<keyword evidence="4" id="KW-0808">Transferase</keyword>
<evidence type="ECO:0000256" key="3">
    <source>
        <dbReference type="ARBA" id="ARBA00022475"/>
    </source>
</evidence>
<dbReference type="PROSITE" id="PS50263">
    <property type="entry name" value="CN_HYDROLASE"/>
    <property type="match status" value="1"/>
</dbReference>
<feature type="domain" description="CN hydrolase" evidence="9">
    <location>
        <begin position="28"/>
        <end position="269"/>
    </location>
</feature>
<evidence type="ECO:0000256" key="1">
    <source>
        <dbReference type="ARBA" id="ARBA00004651"/>
    </source>
</evidence>
<evidence type="ECO:0000256" key="8">
    <source>
        <dbReference type="ARBA" id="ARBA00023315"/>
    </source>
</evidence>
<keyword evidence="11" id="KW-1185">Reference proteome</keyword>
<sequence length="314" mass="33302">AALAAGAGLAADRPWSAPAGPALEAALIQGNFSQDEKWDPAFRGAIRERYARLTLEHTGADLIVWPETAIPQLYHRIAPGYLAPLAERVRRAGGALVLGVPYREPGGSGEGPLHNSVAVLGPERAFYHKRRLVPFGEYVPFRDLLGRSLDFLGAPMADYTPGGPGRPVPVGDGLRLGVSICYEAAYPRVAAQSAAGADLLVNVSNDAWFGASLAPHQHLQMARQRAAEARRWLVRATNTGITAVIDPRGRVAASAAAFETAVVTERVEPRRGTTPYVALGDGPLLALLALALAGARLEPLRRRAAARAAARTAR</sequence>
<name>A0ABS1E5W2_9GAMM</name>
<evidence type="ECO:0000256" key="7">
    <source>
        <dbReference type="ARBA" id="ARBA00023136"/>
    </source>
</evidence>
<dbReference type="PANTHER" id="PTHR38686">
    <property type="entry name" value="APOLIPOPROTEIN N-ACYLTRANSFERASE"/>
    <property type="match status" value="1"/>
</dbReference>
<reference evidence="10 11" key="1">
    <citation type="journal article" date="2020" name="Microorganisms">
        <title>Osmotic Adaptation and Compatible Solute Biosynthesis of Phototrophic Bacteria as Revealed from Genome Analyses.</title>
        <authorList>
            <person name="Imhoff J.F."/>
            <person name="Rahn T."/>
            <person name="Kunzel S."/>
            <person name="Keller A."/>
            <person name="Neulinger S.C."/>
        </authorList>
    </citation>
    <scope>NUCLEOTIDE SEQUENCE [LARGE SCALE GENOMIC DNA]</scope>
    <source>
        <strain evidence="10 11">DSM 15116</strain>
    </source>
</reference>
<gene>
    <name evidence="10" type="primary">lnt</name>
    <name evidence="10" type="ORF">CKO13_07625</name>
</gene>
<dbReference type="EMBL" id="NRSH01000077">
    <property type="protein sequence ID" value="MBK1726890.1"/>
    <property type="molecule type" value="Genomic_DNA"/>
</dbReference>
<evidence type="ECO:0000313" key="10">
    <source>
        <dbReference type="EMBL" id="MBK1726890.1"/>
    </source>
</evidence>
<evidence type="ECO:0000256" key="5">
    <source>
        <dbReference type="ARBA" id="ARBA00022692"/>
    </source>
</evidence>
<evidence type="ECO:0000313" key="11">
    <source>
        <dbReference type="Proteomes" id="UP000738126"/>
    </source>
</evidence>
<evidence type="ECO:0000256" key="2">
    <source>
        <dbReference type="ARBA" id="ARBA00010065"/>
    </source>
</evidence>
<comment type="similarity">
    <text evidence="2">Belongs to the CN hydrolase family. Apolipoprotein N-acyltransferase subfamily.</text>
</comment>
<dbReference type="SUPFAM" id="SSF56317">
    <property type="entry name" value="Carbon-nitrogen hydrolase"/>
    <property type="match status" value="1"/>
</dbReference>
<protein>
    <submittedName>
        <fullName evidence="10">Apolipoprotein N-acyltransferase</fullName>
    </submittedName>
</protein>
<dbReference type="InterPro" id="IPR003010">
    <property type="entry name" value="C-N_Hydrolase"/>
</dbReference>
<accession>A0ABS1E5W2</accession>
<dbReference type="InterPro" id="IPR036526">
    <property type="entry name" value="C-N_Hydrolase_sf"/>
</dbReference>
<keyword evidence="3" id="KW-1003">Cell membrane</keyword>
<dbReference type="NCBIfam" id="TIGR00546">
    <property type="entry name" value="lnt"/>
    <property type="match status" value="1"/>
</dbReference>
<dbReference type="CDD" id="cd07571">
    <property type="entry name" value="ALP_N-acyl_transferase"/>
    <property type="match status" value="1"/>
</dbReference>
<evidence type="ECO:0000256" key="6">
    <source>
        <dbReference type="ARBA" id="ARBA00022989"/>
    </source>
</evidence>
<comment type="subcellular location">
    <subcellularLocation>
        <location evidence="1">Cell membrane</location>
        <topology evidence="1">Multi-pass membrane protein</topology>
    </subcellularLocation>
</comment>
<feature type="non-terminal residue" evidence="10">
    <location>
        <position position="1"/>
    </location>
</feature>
<keyword evidence="5" id="KW-0812">Transmembrane</keyword>
<dbReference type="Gene3D" id="3.60.110.10">
    <property type="entry name" value="Carbon-nitrogen hydrolase"/>
    <property type="match status" value="1"/>
</dbReference>
<dbReference type="Pfam" id="PF00795">
    <property type="entry name" value="CN_hydrolase"/>
    <property type="match status" value="1"/>
</dbReference>
<organism evidence="10 11">
    <name type="scientific">Halorhodospira neutriphila</name>
    <dbReference type="NCBI Taxonomy" id="168379"/>
    <lineage>
        <taxon>Bacteria</taxon>
        <taxon>Pseudomonadati</taxon>
        <taxon>Pseudomonadota</taxon>
        <taxon>Gammaproteobacteria</taxon>
        <taxon>Chromatiales</taxon>
        <taxon>Ectothiorhodospiraceae</taxon>
        <taxon>Halorhodospira</taxon>
    </lineage>
</organism>
<keyword evidence="8" id="KW-0012">Acyltransferase</keyword>
<evidence type="ECO:0000256" key="4">
    <source>
        <dbReference type="ARBA" id="ARBA00022679"/>
    </source>
</evidence>
<comment type="caution">
    <text evidence="10">The sequence shown here is derived from an EMBL/GenBank/DDBJ whole genome shotgun (WGS) entry which is preliminary data.</text>
</comment>
<keyword evidence="7" id="KW-0472">Membrane</keyword>
<dbReference type="RefSeq" id="WP_200259080.1">
    <property type="nucleotide sequence ID" value="NZ_NRSH01000077.1"/>
</dbReference>
<keyword evidence="6" id="KW-1133">Transmembrane helix</keyword>
<dbReference type="Proteomes" id="UP000738126">
    <property type="component" value="Unassembled WGS sequence"/>
</dbReference>
<proteinExistence type="inferred from homology"/>
<dbReference type="InterPro" id="IPR004563">
    <property type="entry name" value="Apolipo_AcylTrfase"/>
</dbReference>
<dbReference type="PANTHER" id="PTHR38686:SF1">
    <property type="entry name" value="APOLIPOPROTEIN N-ACYLTRANSFERASE"/>
    <property type="match status" value="1"/>
</dbReference>